<dbReference type="GO" id="GO:0003691">
    <property type="term" value="F:double-stranded telomeric DNA binding"/>
    <property type="evidence" value="ECO:0007669"/>
    <property type="project" value="TreeGrafter"/>
</dbReference>
<keyword evidence="3" id="KW-0131">Cell cycle</keyword>
<accession>A0AAV5RZJ2</accession>
<evidence type="ECO:0000313" key="8">
    <source>
        <dbReference type="Proteomes" id="UP001377567"/>
    </source>
</evidence>
<dbReference type="InterPro" id="IPR001005">
    <property type="entry name" value="SANT/Myb"/>
</dbReference>
<dbReference type="Proteomes" id="UP001377567">
    <property type="component" value="Unassembled WGS sequence"/>
</dbReference>
<keyword evidence="1" id="KW-0238">DNA-binding</keyword>
<organism evidence="7 8">
    <name type="scientific">Maudiozyma humilis</name>
    <name type="common">Sour dough yeast</name>
    <name type="synonym">Kazachstania humilis</name>
    <dbReference type="NCBI Taxonomy" id="51915"/>
    <lineage>
        <taxon>Eukaryota</taxon>
        <taxon>Fungi</taxon>
        <taxon>Dikarya</taxon>
        <taxon>Ascomycota</taxon>
        <taxon>Saccharomycotina</taxon>
        <taxon>Saccharomycetes</taxon>
        <taxon>Saccharomycetales</taxon>
        <taxon>Saccharomycetaceae</taxon>
        <taxon>Maudiozyma</taxon>
    </lineage>
</organism>
<dbReference type="SMART" id="SM00717">
    <property type="entry name" value="SANT"/>
    <property type="match status" value="1"/>
</dbReference>
<proteinExistence type="predicted"/>
<dbReference type="GO" id="GO:0010833">
    <property type="term" value="P:telomere maintenance via telomere lengthening"/>
    <property type="evidence" value="ECO:0007669"/>
    <property type="project" value="TreeGrafter"/>
</dbReference>
<dbReference type="Pfam" id="PF00249">
    <property type="entry name" value="Myb_DNA-binding"/>
    <property type="match status" value="1"/>
</dbReference>
<dbReference type="FunFam" id="1.10.10.60:FF:000137">
    <property type="entry name" value="MYB DNA binding protein"/>
    <property type="match status" value="1"/>
</dbReference>
<comment type="caution">
    <text evidence="7">The sequence shown here is derived from an EMBL/GenBank/DDBJ whole genome shotgun (WGS) entry which is preliminary data.</text>
</comment>
<protein>
    <submittedName>
        <fullName evidence="7">Tbf1 protein</fullName>
    </submittedName>
</protein>
<feature type="region of interest" description="Disordered" evidence="4">
    <location>
        <begin position="517"/>
        <end position="575"/>
    </location>
</feature>
<keyword evidence="8" id="KW-1185">Reference proteome</keyword>
<evidence type="ECO:0000259" key="6">
    <source>
        <dbReference type="PROSITE" id="PS51294"/>
    </source>
</evidence>
<dbReference type="PROSITE" id="PS50090">
    <property type="entry name" value="MYB_LIKE"/>
    <property type="match status" value="1"/>
</dbReference>
<gene>
    <name evidence="7" type="ORF">DAKH74_034990</name>
</gene>
<dbReference type="InterPro" id="IPR013867">
    <property type="entry name" value="Telomere_rpt-bd_fac_dimer_dom"/>
</dbReference>
<feature type="domain" description="Myb-like" evidence="5">
    <location>
        <begin position="412"/>
        <end position="464"/>
    </location>
</feature>
<dbReference type="Pfam" id="PF08558">
    <property type="entry name" value="TRF"/>
    <property type="match status" value="1"/>
</dbReference>
<dbReference type="PROSITE" id="PS51294">
    <property type="entry name" value="HTH_MYB"/>
    <property type="match status" value="1"/>
</dbReference>
<dbReference type="AlphaFoldDB" id="A0AAV5RZJ2"/>
<evidence type="ECO:0000256" key="3">
    <source>
        <dbReference type="ARBA" id="ARBA00023306"/>
    </source>
</evidence>
<dbReference type="InterPro" id="IPR052833">
    <property type="entry name" value="Telomeric_DNA-bd_trans-reg"/>
</dbReference>
<dbReference type="EMBL" id="BTGD01000010">
    <property type="protein sequence ID" value="GMM56883.1"/>
    <property type="molecule type" value="Genomic_DNA"/>
</dbReference>
<dbReference type="InterPro" id="IPR009057">
    <property type="entry name" value="Homeodomain-like_sf"/>
</dbReference>
<dbReference type="CDD" id="cd11660">
    <property type="entry name" value="SANT_TRF"/>
    <property type="match status" value="1"/>
</dbReference>
<evidence type="ECO:0000259" key="5">
    <source>
        <dbReference type="PROSITE" id="PS50090"/>
    </source>
</evidence>
<dbReference type="PANTHER" id="PTHR47807">
    <property type="entry name" value="PROTEIN TBF1"/>
    <property type="match status" value="1"/>
</dbReference>
<dbReference type="PANTHER" id="PTHR47807:SF1">
    <property type="entry name" value="PROTEIN TBF1"/>
    <property type="match status" value="1"/>
</dbReference>
<dbReference type="Gene3D" id="1.10.10.60">
    <property type="entry name" value="Homeodomain-like"/>
    <property type="match status" value="1"/>
</dbReference>
<sequence>MFARNDVDQAEADTENLNRFNGILEGLPTRTKLTISSLCLLDNVSTQLLRFLVFNSNAPQVIALYIEQGTYLSSGETEVFQTLLQLFKQVRLVYNTRSPLLHVHDVAPGLWFPNSPPPSLLRGHEAYIITAIRKANLLTFILTALGCFSYGFELLQSAFLDIFCPNTLFTGTSSTDQNGKFLKSQAILYLDLKTQAFIAGLRDEKGDGEEVPVDKKLELLQEIFPSDLSEQLIMRRTGSDRVAESDTLTPSERDFIERCDRRRDNLANFTEFKPLTESYDWNHFIKELLDYCNRNMGLIIWGRRGRGKSPLFTFDKDEFDNQVMYASGAAASSSTTHRGSAGANDNEDFEGQDSQLDMPIGESIMGSGAGSANFSALAAFTNPSQGSGETSKRVTQSLVSAAIAASANSGIKKLKPKRTWSTEEDEALIEGLKSCGPSWSKILDKYGPGGKDSEALKNRTQVQLKDKARNWKLHYLKAGKPLPDYLQKVTGNIAKALKSRKKGASNPDMTSVIAAAASQGSPVPEGSNPPNSEDGTIDNSVDENGSSQKDGTANNLFGNDSNEGAAYDPNLENGM</sequence>
<feature type="compositionally biased region" description="Low complexity" evidence="4">
    <location>
        <begin position="330"/>
        <end position="343"/>
    </location>
</feature>
<reference evidence="7 8" key="1">
    <citation type="journal article" date="2023" name="Elife">
        <title>Identification of key yeast species and microbe-microbe interactions impacting larval growth of Drosophila in the wild.</title>
        <authorList>
            <person name="Mure A."/>
            <person name="Sugiura Y."/>
            <person name="Maeda R."/>
            <person name="Honda K."/>
            <person name="Sakurai N."/>
            <person name="Takahashi Y."/>
            <person name="Watada M."/>
            <person name="Katoh T."/>
            <person name="Gotoh A."/>
            <person name="Gotoh Y."/>
            <person name="Taniguchi I."/>
            <person name="Nakamura K."/>
            <person name="Hayashi T."/>
            <person name="Katayama T."/>
            <person name="Uemura T."/>
            <person name="Hattori Y."/>
        </authorList>
    </citation>
    <scope>NUCLEOTIDE SEQUENCE [LARGE SCALE GENOMIC DNA]</scope>
    <source>
        <strain evidence="7 8">KH-74</strain>
    </source>
</reference>
<evidence type="ECO:0000256" key="4">
    <source>
        <dbReference type="SAM" id="MobiDB-lite"/>
    </source>
</evidence>
<feature type="compositionally biased region" description="Polar residues" evidence="4">
    <location>
        <begin position="528"/>
        <end position="562"/>
    </location>
</feature>
<dbReference type="GO" id="GO:0042803">
    <property type="term" value="F:protein homodimerization activity"/>
    <property type="evidence" value="ECO:0007669"/>
    <property type="project" value="InterPro"/>
</dbReference>
<dbReference type="SUPFAM" id="SSF46689">
    <property type="entry name" value="Homeodomain-like"/>
    <property type="match status" value="1"/>
</dbReference>
<feature type="region of interest" description="Disordered" evidence="4">
    <location>
        <begin position="330"/>
        <end position="353"/>
    </location>
</feature>
<name>A0AAV5RZJ2_MAUHU</name>
<feature type="domain" description="HTH myb-type" evidence="6">
    <location>
        <begin position="412"/>
        <end position="468"/>
    </location>
</feature>
<evidence type="ECO:0000313" key="7">
    <source>
        <dbReference type="EMBL" id="GMM56883.1"/>
    </source>
</evidence>
<evidence type="ECO:0000256" key="2">
    <source>
        <dbReference type="ARBA" id="ARBA00023242"/>
    </source>
</evidence>
<keyword evidence="2" id="KW-0539">Nucleus</keyword>
<evidence type="ECO:0000256" key="1">
    <source>
        <dbReference type="ARBA" id="ARBA00023125"/>
    </source>
</evidence>
<dbReference type="InterPro" id="IPR017930">
    <property type="entry name" value="Myb_dom"/>
</dbReference>